<dbReference type="KEGG" id="chy:CHY_2508"/>
<dbReference type="HOGENOM" id="CLU_036902_4_1_9"/>
<keyword evidence="1" id="KW-0175">Coiled coil</keyword>
<dbReference type="GO" id="GO:0004803">
    <property type="term" value="F:transposase activity"/>
    <property type="evidence" value="ECO:0007669"/>
    <property type="project" value="InterPro"/>
</dbReference>
<organism evidence="4 5">
    <name type="scientific">Carboxydothermus hydrogenoformans (strain ATCC BAA-161 / DSM 6008 / Z-2901)</name>
    <dbReference type="NCBI Taxonomy" id="246194"/>
    <lineage>
        <taxon>Bacteria</taxon>
        <taxon>Bacillati</taxon>
        <taxon>Bacillota</taxon>
        <taxon>Clostridia</taxon>
        <taxon>Thermoanaerobacterales</taxon>
        <taxon>Thermoanaerobacteraceae</taxon>
        <taxon>Carboxydothermus</taxon>
    </lineage>
</organism>
<proteinExistence type="predicted"/>
<feature type="domain" description="Transposase IS116/IS110/IS902 C-terminal" evidence="3">
    <location>
        <begin position="286"/>
        <end position="370"/>
    </location>
</feature>
<protein>
    <submittedName>
        <fullName evidence="4">ISChy2, transposase</fullName>
    </submittedName>
</protein>
<dbReference type="eggNOG" id="COG3547">
    <property type="taxonomic scope" value="Bacteria"/>
</dbReference>
<evidence type="ECO:0000313" key="5">
    <source>
        <dbReference type="Proteomes" id="UP000002706"/>
    </source>
</evidence>
<name>Q3A983_CARHZ</name>
<dbReference type="InterPro" id="IPR047650">
    <property type="entry name" value="Transpos_IS110"/>
</dbReference>
<dbReference type="InterPro" id="IPR003346">
    <property type="entry name" value="Transposase_20"/>
</dbReference>
<evidence type="ECO:0000259" key="3">
    <source>
        <dbReference type="Pfam" id="PF02371"/>
    </source>
</evidence>
<dbReference type="InterPro" id="IPR002525">
    <property type="entry name" value="Transp_IS110-like_N"/>
</dbReference>
<gene>
    <name evidence="4" type="ordered locus">CHY_2508</name>
</gene>
<feature type="coiled-coil region" evidence="1">
    <location>
        <begin position="148"/>
        <end position="175"/>
    </location>
</feature>
<evidence type="ECO:0000256" key="1">
    <source>
        <dbReference type="SAM" id="Coils"/>
    </source>
</evidence>
<evidence type="ECO:0000313" key="4">
    <source>
        <dbReference type="EMBL" id="ABB14688.1"/>
    </source>
</evidence>
<dbReference type="PANTHER" id="PTHR33055">
    <property type="entry name" value="TRANSPOSASE FOR INSERTION SEQUENCE ELEMENT IS1111A"/>
    <property type="match status" value="1"/>
</dbReference>
<dbReference type="GO" id="GO:0006313">
    <property type="term" value="P:DNA transposition"/>
    <property type="evidence" value="ECO:0007669"/>
    <property type="project" value="InterPro"/>
</dbReference>
<reference evidence="4 5" key="1">
    <citation type="journal article" date="2005" name="PLoS Genet.">
        <title>Life in hot carbon monoxide: the complete genome sequence of Carboxydothermus hydrogenoformans Z-2901.</title>
        <authorList>
            <person name="Wu M."/>
            <person name="Ren Q."/>
            <person name="Durkin A.S."/>
            <person name="Daugherty S.C."/>
            <person name="Brinkac L.M."/>
            <person name="Dodson R.J."/>
            <person name="Madupu R."/>
            <person name="Sullivan S.A."/>
            <person name="Kolonay J.F."/>
            <person name="Haft D.H."/>
            <person name="Nelson W.C."/>
            <person name="Tallon L.J."/>
            <person name="Jones K.M."/>
            <person name="Ulrich L.E."/>
            <person name="Gonzalez J.M."/>
            <person name="Zhulin I.B."/>
            <person name="Robb F.T."/>
            <person name="Eisen J.A."/>
        </authorList>
    </citation>
    <scope>NUCLEOTIDE SEQUENCE [LARGE SCALE GENOMIC DNA]</scope>
    <source>
        <strain evidence="5">ATCC BAA-161 / DSM 6008 / Z-2901</strain>
    </source>
</reference>
<sequence length="427" mass="48730">MNKIEKLLLVHGSDIIFVGIDVAKKNHYARIINHIGLEPVKPFKFNNSKDGYFRIVSKILEAKEKTKAERVIIGLEPSGHYWKPLTWFLKQQGYRVVLVNPFHVKKRKEEEDNSPTKNDRKDALIIAKLVKEGKFLNCLLPEGIYADLRNLSVARKQLISKLNSAKNKLVSIIDEYFPEFEEVFKNLLGKAALWVLRHCPFPSMILNYTKEELAENLKRAANKRVGIKRAEKLIEAAQKSVGVKEGLKGAYIRLHSYLDEIEFLKGQLETIEKTMEELLKKIDIAEYLLSIPGIGVITVAGFLADVGDLANYTHFKQIQKLAGLNIAENQSGKHKGKAKISKRGRPELRNLLYKASLTLVAKNKEFKALYNYFLKRPKNPLKAKQALIAISVKLVRVMFALAKKRENYDPQKVLGEYRIMQINQLAA</sequence>
<accession>Q3A983</accession>
<dbReference type="Pfam" id="PF01548">
    <property type="entry name" value="DEDD_Tnp_IS110"/>
    <property type="match status" value="1"/>
</dbReference>
<feature type="coiled-coil region" evidence="1">
    <location>
        <begin position="254"/>
        <end position="288"/>
    </location>
</feature>
<dbReference type="Proteomes" id="UP000002706">
    <property type="component" value="Chromosome"/>
</dbReference>
<dbReference type="RefSeq" id="WP_011345374.1">
    <property type="nucleotide sequence ID" value="NC_007503.1"/>
</dbReference>
<dbReference type="AlphaFoldDB" id="Q3A983"/>
<keyword evidence="5" id="KW-1185">Reference proteome</keyword>
<dbReference type="InParanoid" id="Q3A983"/>
<dbReference type="PANTHER" id="PTHR33055:SF13">
    <property type="entry name" value="TRANSPOSASE"/>
    <property type="match status" value="1"/>
</dbReference>
<dbReference type="Pfam" id="PF02371">
    <property type="entry name" value="Transposase_20"/>
    <property type="match status" value="1"/>
</dbReference>
<dbReference type="EMBL" id="CP000141">
    <property type="protein sequence ID" value="ABB14688.1"/>
    <property type="molecule type" value="Genomic_DNA"/>
</dbReference>
<evidence type="ECO:0000259" key="2">
    <source>
        <dbReference type="Pfam" id="PF01548"/>
    </source>
</evidence>
<feature type="domain" description="Transposase IS110-like N-terminal" evidence="2">
    <location>
        <begin position="18"/>
        <end position="178"/>
    </location>
</feature>
<dbReference type="NCBIfam" id="NF033542">
    <property type="entry name" value="transpos_IS110"/>
    <property type="match status" value="1"/>
</dbReference>
<dbReference type="GO" id="GO:0003677">
    <property type="term" value="F:DNA binding"/>
    <property type="evidence" value="ECO:0007669"/>
    <property type="project" value="InterPro"/>
</dbReference>
<dbReference type="OrthoDB" id="9811278at2"/>